<dbReference type="EMBL" id="UYWY01020814">
    <property type="protein sequence ID" value="VDM42626.1"/>
    <property type="molecule type" value="Genomic_DNA"/>
</dbReference>
<protein>
    <submittedName>
        <fullName evidence="1 3">Uncharacterized protein</fullName>
    </submittedName>
</protein>
<keyword evidence="2" id="KW-1185">Reference proteome</keyword>
<dbReference type="Proteomes" id="UP000050794">
    <property type="component" value="Unassembled WGS sequence"/>
</dbReference>
<gene>
    <name evidence="1" type="ORF">TCNE_LOCUS11305</name>
</gene>
<sequence>MQVYDVDQDIKAVEVKAQTFATVTPCGPLSARFHFAPLDRRVGSTVKARATLVVGVLPTSAQASRSAEYALAEFVFVINTVRSHCITASVSALISARSCRTRPLGEGRGDVAQYMEDTSLRVLVYKL</sequence>
<evidence type="ECO:0000313" key="3">
    <source>
        <dbReference type="WBParaSite" id="TCNE_0001130501-mRNA-1"/>
    </source>
</evidence>
<organism evidence="2 3">
    <name type="scientific">Toxocara canis</name>
    <name type="common">Canine roundworm</name>
    <dbReference type="NCBI Taxonomy" id="6265"/>
    <lineage>
        <taxon>Eukaryota</taxon>
        <taxon>Metazoa</taxon>
        <taxon>Ecdysozoa</taxon>
        <taxon>Nematoda</taxon>
        <taxon>Chromadorea</taxon>
        <taxon>Rhabditida</taxon>
        <taxon>Spirurina</taxon>
        <taxon>Ascaridomorpha</taxon>
        <taxon>Ascaridoidea</taxon>
        <taxon>Toxocaridae</taxon>
        <taxon>Toxocara</taxon>
    </lineage>
</organism>
<accession>A0A183US35</accession>
<reference evidence="1 2" key="2">
    <citation type="submission" date="2018-11" db="EMBL/GenBank/DDBJ databases">
        <authorList>
            <consortium name="Pathogen Informatics"/>
        </authorList>
    </citation>
    <scope>NUCLEOTIDE SEQUENCE [LARGE SCALE GENOMIC DNA]</scope>
</reference>
<dbReference type="WBParaSite" id="TCNE_0001130501-mRNA-1">
    <property type="protein sequence ID" value="TCNE_0001130501-mRNA-1"/>
    <property type="gene ID" value="TCNE_0001130501"/>
</dbReference>
<reference evidence="3" key="1">
    <citation type="submission" date="2016-06" db="UniProtKB">
        <authorList>
            <consortium name="WormBaseParasite"/>
        </authorList>
    </citation>
    <scope>IDENTIFICATION</scope>
</reference>
<evidence type="ECO:0000313" key="2">
    <source>
        <dbReference type="Proteomes" id="UP000050794"/>
    </source>
</evidence>
<proteinExistence type="predicted"/>
<evidence type="ECO:0000313" key="1">
    <source>
        <dbReference type="EMBL" id="VDM42626.1"/>
    </source>
</evidence>
<dbReference type="AlphaFoldDB" id="A0A183US35"/>
<name>A0A183US35_TOXCA</name>